<dbReference type="GO" id="GO:0005665">
    <property type="term" value="C:RNA polymerase II, core complex"/>
    <property type="evidence" value="ECO:0007669"/>
    <property type="project" value="TreeGrafter"/>
</dbReference>
<keyword evidence="7" id="KW-1185">Reference proteome</keyword>
<dbReference type="PANTHER" id="PTHR12056:SF2">
    <property type="entry name" value="GEO11084P1"/>
    <property type="match status" value="1"/>
</dbReference>
<dbReference type="SUPFAM" id="SSF63393">
    <property type="entry name" value="RNA polymerase subunits"/>
    <property type="match status" value="1"/>
</dbReference>
<keyword evidence="2" id="KW-0479">Metal-binding</keyword>
<proteinExistence type="inferred from homology"/>
<evidence type="ECO:0000256" key="1">
    <source>
        <dbReference type="ARBA" id="ARBA00004123"/>
    </source>
</evidence>
<dbReference type="Gene3D" id="2.20.28.30">
    <property type="entry name" value="RNA polymerase ii, chain L"/>
    <property type="match status" value="1"/>
</dbReference>
<evidence type="ECO:0000256" key="4">
    <source>
        <dbReference type="ARBA" id="ARBA00023242"/>
    </source>
</evidence>
<accession>A0A7R9FQU4</accession>
<dbReference type="GO" id="GO:0005666">
    <property type="term" value="C:RNA polymerase III complex"/>
    <property type="evidence" value="ECO:0007669"/>
    <property type="project" value="TreeGrafter"/>
</dbReference>
<dbReference type="PANTHER" id="PTHR12056">
    <property type="entry name" value="DNA-DIRECTED RNA POLYMERASES I, II, AND III"/>
    <property type="match status" value="1"/>
</dbReference>
<gene>
    <name evidence="6" type="ORF">DSTB1V02_LOCUS11091</name>
</gene>
<dbReference type="GO" id="GO:0003677">
    <property type="term" value="F:DNA binding"/>
    <property type="evidence" value="ECO:0007669"/>
    <property type="project" value="InterPro"/>
</dbReference>
<dbReference type="GO" id="GO:0008270">
    <property type="term" value="F:zinc ion binding"/>
    <property type="evidence" value="ECO:0007669"/>
    <property type="project" value="InterPro"/>
</dbReference>
<dbReference type="GO" id="GO:0003899">
    <property type="term" value="F:DNA-directed RNA polymerase activity"/>
    <property type="evidence" value="ECO:0007669"/>
    <property type="project" value="InterPro"/>
</dbReference>
<dbReference type="EMBL" id="CAJPEV010003459">
    <property type="protein sequence ID" value="CAG0899797.1"/>
    <property type="molecule type" value="Genomic_DNA"/>
</dbReference>
<dbReference type="SMART" id="SM00659">
    <property type="entry name" value="RPOLCX"/>
    <property type="match status" value="1"/>
</dbReference>
<name>A0A7R9FQU4_9CRUS</name>
<dbReference type="OrthoDB" id="5585087at2759"/>
<comment type="subcellular location">
    <subcellularLocation>
        <location evidence="1">Nucleus</location>
    </subcellularLocation>
</comment>
<dbReference type="GO" id="GO:0005736">
    <property type="term" value="C:RNA polymerase I complex"/>
    <property type="evidence" value="ECO:0007669"/>
    <property type="project" value="TreeGrafter"/>
</dbReference>
<reference evidence="6" key="1">
    <citation type="submission" date="2020-11" db="EMBL/GenBank/DDBJ databases">
        <authorList>
            <person name="Tran Van P."/>
        </authorList>
    </citation>
    <scope>NUCLEOTIDE SEQUENCE</scope>
</reference>
<dbReference type="EMBL" id="LR902976">
    <property type="protein sequence ID" value="CAD7251324.1"/>
    <property type="molecule type" value="Genomic_DNA"/>
</dbReference>
<sequence>MAECHQENEIRPKDPIRCRDCGYRIMYKKRTRRSKTNCGSHAYLSRYCNAIVILIIKPSPEMTNINGKFG</sequence>
<dbReference type="Pfam" id="PF03604">
    <property type="entry name" value="Zn_ribbon_RPAB4"/>
    <property type="match status" value="1"/>
</dbReference>
<dbReference type="InterPro" id="IPR029040">
    <property type="entry name" value="RPABC4/Spt4"/>
</dbReference>
<evidence type="ECO:0000256" key="5">
    <source>
        <dbReference type="ARBA" id="ARBA00025770"/>
    </source>
</evidence>
<dbReference type="GO" id="GO:0006351">
    <property type="term" value="P:DNA-templated transcription"/>
    <property type="evidence" value="ECO:0007669"/>
    <property type="project" value="InterPro"/>
</dbReference>
<organism evidence="6">
    <name type="scientific">Darwinula stevensoni</name>
    <dbReference type="NCBI Taxonomy" id="69355"/>
    <lineage>
        <taxon>Eukaryota</taxon>
        <taxon>Metazoa</taxon>
        <taxon>Ecdysozoa</taxon>
        <taxon>Arthropoda</taxon>
        <taxon>Crustacea</taxon>
        <taxon>Oligostraca</taxon>
        <taxon>Ostracoda</taxon>
        <taxon>Podocopa</taxon>
        <taxon>Podocopida</taxon>
        <taxon>Darwinulocopina</taxon>
        <taxon>Darwinuloidea</taxon>
        <taxon>Darwinulidae</taxon>
        <taxon>Darwinula</taxon>
    </lineage>
</organism>
<evidence type="ECO:0000256" key="2">
    <source>
        <dbReference type="ARBA" id="ARBA00022723"/>
    </source>
</evidence>
<dbReference type="Proteomes" id="UP000677054">
    <property type="component" value="Unassembled WGS sequence"/>
</dbReference>
<evidence type="ECO:0000256" key="3">
    <source>
        <dbReference type="ARBA" id="ARBA00022833"/>
    </source>
</evidence>
<keyword evidence="4" id="KW-0539">Nucleus</keyword>
<protein>
    <recommendedName>
        <fullName evidence="8">DNA-directed RNA polymerase</fullName>
    </recommendedName>
</protein>
<dbReference type="AlphaFoldDB" id="A0A7R9FQU4"/>
<keyword evidence="3" id="KW-0862">Zinc</keyword>
<dbReference type="InterPro" id="IPR039747">
    <property type="entry name" value="RPABC4"/>
</dbReference>
<dbReference type="InterPro" id="IPR006591">
    <property type="entry name" value="RNAP_P/RPABC4"/>
</dbReference>
<evidence type="ECO:0008006" key="8">
    <source>
        <dbReference type="Google" id="ProtNLM"/>
    </source>
</evidence>
<evidence type="ECO:0000313" key="6">
    <source>
        <dbReference type="EMBL" id="CAD7251324.1"/>
    </source>
</evidence>
<evidence type="ECO:0000313" key="7">
    <source>
        <dbReference type="Proteomes" id="UP000677054"/>
    </source>
</evidence>
<comment type="similarity">
    <text evidence="5">Belongs to the archaeal Rpo12/eukaryotic RPC10 RNA polymerase subunit family.</text>
</comment>